<keyword evidence="2" id="KW-0812">Transmembrane</keyword>
<dbReference type="Pfam" id="PF05901">
    <property type="entry name" value="Excalibur"/>
    <property type="match status" value="1"/>
</dbReference>
<evidence type="ECO:0000256" key="1">
    <source>
        <dbReference type="SAM" id="MobiDB-lite"/>
    </source>
</evidence>
<sequence length="209" mass="22017">MRRFHTPPGWPEPPSVRWRPPKGWAPDPSWPAAPVAWAFWVDENRYPVRGPIGRYGGPRVWPIGVVAAAAVLLAVLVITTPFGAGDPVAGSRPTLDAAPPGIGADVPVEEDSSVAPTPAETVTVTPTPTRTSISPTPTPTPRRREALTPTPTLSTAPTATPVRVTEAVAFRSCAEARAAGKAPLRRGEPGYSRDLDRNGDGVACDRGNS</sequence>
<feature type="transmembrane region" description="Helical" evidence="2">
    <location>
        <begin position="60"/>
        <end position="84"/>
    </location>
</feature>
<accession>A0A561BLM7</accession>
<gene>
    <name evidence="4" type="ORF">FB561_0860</name>
</gene>
<keyword evidence="2" id="KW-1133">Transmembrane helix</keyword>
<proteinExistence type="predicted"/>
<evidence type="ECO:0000256" key="2">
    <source>
        <dbReference type="SAM" id="Phobius"/>
    </source>
</evidence>
<comment type="caution">
    <text evidence="4">The sequence shown here is derived from an EMBL/GenBank/DDBJ whole genome shotgun (WGS) entry which is preliminary data.</text>
</comment>
<feature type="domain" description="Excalibur calcium-binding" evidence="3">
    <location>
        <begin position="169"/>
        <end position="205"/>
    </location>
</feature>
<organism evidence="4 5">
    <name type="scientific">Kribbella amoyensis</name>
    <dbReference type="NCBI Taxonomy" id="996641"/>
    <lineage>
        <taxon>Bacteria</taxon>
        <taxon>Bacillati</taxon>
        <taxon>Actinomycetota</taxon>
        <taxon>Actinomycetes</taxon>
        <taxon>Propionibacteriales</taxon>
        <taxon>Kribbellaceae</taxon>
        <taxon>Kribbella</taxon>
    </lineage>
</organism>
<evidence type="ECO:0000259" key="3">
    <source>
        <dbReference type="SMART" id="SM00894"/>
    </source>
</evidence>
<keyword evidence="5" id="KW-1185">Reference proteome</keyword>
<feature type="compositionally biased region" description="Low complexity" evidence="1">
    <location>
        <begin position="116"/>
        <end position="135"/>
    </location>
</feature>
<feature type="compositionally biased region" description="Basic and acidic residues" evidence="1">
    <location>
        <begin position="185"/>
        <end position="199"/>
    </location>
</feature>
<evidence type="ECO:0000313" key="5">
    <source>
        <dbReference type="Proteomes" id="UP000318380"/>
    </source>
</evidence>
<feature type="region of interest" description="Disordered" evidence="1">
    <location>
        <begin position="85"/>
        <end position="160"/>
    </location>
</feature>
<dbReference type="InterPro" id="IPR008613">
    <property type="entry name" value="Excalibur_Ca-bd_domain"/>
</dbReference>
<feature type="region of interest" description="Disordered" evidence="1">
    <location>
        <begin position="177"/>
        <end position="209"/>
    </location>
</feature>
<reference evidence="4 5" key="1">
    <citation type="submission" date="2019-06" db="EMBL/GenBank/DDBJ databases">
        <title>Sequencing the genomes of 1000 actinobacteria strains.</title>
        <authorList>
            <person name="Klenk H.-P."/>
        </authorList>
    </citation>
    <scope>NUCLEOTIDE SEQUENCE [LARGE SCALE GENOMIC DNA]</scope>
    <source>
        <strain evidence="4 5">DSM 24683</strain>
    </source>
</reference>
<dbReference type="Proteomes" id="UP000318380">
    <property type="component" value="Unassembled WGS sequence"/>
</dbReference>
<evidence type="ECO:0000313" key="4">
    <source>
        <dbReference type="EMBL" id="TWD79794.1"/>
    </source>
</evidence>
<feature type="compositionally biased region" description="Low complexity" evidence="1">
    <location>
        <begin position="147"/>
        <end position="160"/>
    </location>
</feature>
<name>A0A561BLM7_9ACTN</name>
<dbReference type="EMBL" id="VIVK01000001">
    <property type="protein sequence ID" value="TWD79794.1"/>
    <property type="molecule type" value="Genomic_DNA"/>
</dbReference>
<dbReference type="AlphaFoldDB" id="A0A561BLM7"/>
<protein>
    <submittedName>
        <fullName evidence="4">Excalibur calcium-binding domain-containing protein</fullName>
    </submittedName>
</protein>
<feature type="region of interest" description="Disordered" evidence="1">
    <location>
        <begin position="1"/>
        <end position="22"/>
    </location>
</feature>
<keyword evidence="2" id="KW-0472">Membrane</keyword>
<dbReference type="SMART" id="SM00894">
    <property type="entry name" value="Excalibur"/>
    <property type="match status" value="1"/>
</dbReference>